<dbReference type="FunFam" id="3.10.250.10:FF:000026">
    <property type="entry name" value="Tequila, isoform D"/>
    <property type="match status" value="2"/>
</dbReference>
<dbReference type="PRINTS" id="PR00258">
    <property type="entry name" value="SPERACTRCPTR"/>
</dbReference>
<dbReference type="KEGG" id="bbel:109479815"/>
<feature type="compositionally biased region" description="Low complexity" evidence="5">
    <location>
        <begin position="763"/>
        <end position="779"/>
    </location>
</feature>
<dbReference type="FunFam" id="3.10.250.10:FF:000011">
    <property type="entry name" value="Scavenger receptor class A member 5"/>
    <property type="match status" value="3"/>
</dbReference>
<evidence type="ECO:0000313" key="8">
    <source>
        <dbReference type="Proteomes" id="UP000515135"/>
    </source>
</evidence>
<evidence type="ECO:0000259" key="6">
    <source>
        <dbReference type="PROSITE" id="PS01180"/>
    </source>
</evidence>
<feature type="disulfide bond" evidence="4">
    <location>
        <begin position="319"/>
        <end position="383"/>
    </location>
</feature>
<dbReference type="Gene3D" id="2.60.120.290">
    <property type="entry name" value="Spermadhesin, CUB domain"/>
    <property type="match status" value="1"/>
</dbReference>
<feature type="disulfide bond" evidence="4">
    <location>
        <begin position="222"/>
        <end position="283"/>
    </location>
</feature>
<dbReference type="SMART" id="SM00042">
    <property type="entry name" value="CUB"/>
    <property type="match status" value="1"/>
</dbReference>
<evidence type="ECO:0000256" key="3">
    <source>
        <dbReference type="ARBA" id="ARBA00023180"/>
    </source>
</evidence>
<feature type="disulfide bond" evidence="4">
    <location>
        <begin position="438"/>
        <end position="502"/>
    </location>
</feature>
<organism evidence="8 9">
    <name type="scientific">Branchiostoma belcheri</name>
    <name type="common">Amphioxus</name>
    <dbReference type="NCBI Taxonomy" id="7741"/>
    <lineage>
        <taxon>Eukaryota</taxon>
        <taxon>Metazoa</taxon>
        <taxon>Chordata</taxon>
        <taxon>Cephalochordata</taxon>
        <taxon>Leptocardii</taxon>
        <taxon>Amphioxiformes</taxon>
        <taxon>Branchiostomatidae</taxon>
        <taxon>Branchiostoma</taxon>
    </lineage>
</organism>
<feature type="compositionally biased region" description="Pro residues" evidence="5">
    <location>
        <begin position="871"/>
        <end position="887"/>
    </location>
</feature>
<accession>A0A6P5A6I1</accession>
<feature type="disulfide bond" evidence="4">
    <location>
        <begin position="590"/>
        <end position="600"/>
    </location>
</feature>
<dbReference type="InterPro" id="IPR001190">
    <property type="entry name" value="SRCR"/>
</dbReference>
<dbReference type="InterPro" id="IPR000859">
    <property type="entry name" value="CUB_dom"/>
</dbReference>
<evidence type="ECO:0000259" key="7">
    <source>
        <dbReference type="PROSITE" id="PS50287"/>
    </source>
</evidence>
<keyword evidence="8" id="KW-1185">Reference proteome</keyword>
<evidence type="ECO:0000256" key="5">
    <source>
        <dbReference type="SAM" id="MobiDB-lite"/>
    </source>
</evidence>
<feature type="disulfide bond" evidence="4">
    <location>
        <begin position="667"/>
        <end position="728"/>
    </location>
</feature>
<feature type="domain" description="SRCR" evidence="7">
    <location>
        <begin position="292"/>
        <end position="394"/>
    </location>
</feature>
<dbReference type="RefSeq" id="XP_019637391.1">
    <property type="nucleotide sequence ID" value="XM_019781832.1"/>
</dbReference>
<dbReference type="SUPFAM" id="SSF49854">
    <property type="entry name" value="Spermadhesin, CUB domain"/>
    <property type="match status" value="1"/>
</dbReference>
<evidence type="ECO:0000256" key="1">
    <source>
        <dbReference type="ARBA" id="ARBA00009931"/>
    </source>
</evidence>
<dbReference type="Proteomes" id="UP000515135">
    <property type="component" value="Unplaced"/>
</dbReference>
<dbReference type="InterPro" id="IPR035914">
    <property type="entry name" value="Sperma_CUB_dom_sf"/>
</dbReference>
<dbReference type="InterPro" id="IPR036772">
    <property type="entry name" value="SRCR-like_dom_sf"/>
</dbReference>
<feature type="disulfide bond" evidence="4">
    <location>
        <begin position="482"/>
        <end position="492"/>
    </location>
</feature>
<dbReference type="OrthoDB" id="536948at2759"/>
<dbReference type="Gene3D" id="3.10.250.10">
    <property type="entry name" value="SRCR-like domain"/>
    <property type="match status" value="5"/>
</dbReference>
<feature type="disulfide bond" evidence="4">
    <location>
        <begin position="209"/>
        <end position="273"/>
    </location>
</feature>
<reference evidence="9" key="1">
    <citation type="submission" date="2025-08" db="UniProtKB">
        <authorList>
            <consortium name="RefSeq"/>
        </authorList>
    </citation>
    <scope>IDENTIFICATION</scope>
    <source>
        <tissue evidence="9">Gonad</tissue>
    </source>
</reference>
<keyword evidence="3" id="KW-0325">Glycoprotein</keyword>
<feature type="region of interest" description="Disordered" evidence="5">
    <location>
        <begin position="763"/>
        <end position="900"/>
    </location>
</feature>
<dbReference type="GO" id="GO:0016020">
    <property type="term" value="C:membrane"/>
    <property type="evidence" value="ECO:0007669"/>
    <property type="project" value="InterPro"/>
</dbReference>
<feature type="disulfide bond" evidence="4">
    <location>
        <begin position="451"/>
        <end position="512"/>
    </location>
</feature>
<dbReference type="CDD" id="cd00041">
    <property type="entry name" value="CUB"/>
    <property type="match status" value="1"/>
</dbReference>
<dbReference type="PANTHER" id="PTHR48071">
    <property type="entry name" value="SRCR DOMAIN-CONTAINING PROTEIN"/>
    <property type="match status" value="1"/>
</dbReference>
<proteinExistence type="inferred from homology"/>
<feature type="disulfide bond" evidence="4">
    <location>
        <begin position="253"/>
        <end position="263"/>
    </location>
</feature>
<feature type="disulfide bond" evidence="4">
    <location>
        <begin position="654"/>
        <end position="718"/>
    </location>
</feature>
<gene>
    <name evidence="9" type="primary">LOC109479815</name>
</gene>
<feature type="domain" description="SRCR" evidence="7">
    <location>
        <begin position="521"/>
        <end position="621"/>
    </location>
</feature>
<sequence length="900" mass="95417">MTFDTWNGLKARCEIRGALPRAMAHFWTVCQCLAVLSWAGVLGQGYPTAYMRYNCGSSIDVSNTGYISWSTGSYGNNVDCYVVMLAPTDSVISLQFPNVNIEGSSSCIDYLYVYDGEYYSWPGFDSASYVCNSNIPSVLLSTGNYLTLRLKTDGSITGSFQVLYSVLAIGSIPPTTAESSRIRLVGGSTSYEGRLEVRPADSYDWGTVCDDSFGAADAEVACRTLGYQTALEYRGSAAFGQGSGQIYMDDLGCSGSESSLFDCSYSGWGVHNCGHGEDVGVVCSSSAVSSRIRLVGGSTIYEGRVEVRPVDSYTWGTVCDDNFDILDATVVCRSLGYSGALEYRGSASFGQGSGPIYMDDLACTGSESSLFSCSYSGWGVENCGHSEDAGVVCDSSGITTSPGGTGDSDRVRLVGGTAASEGRLEVRPEYGYAWGTVCDDDFGMADANVVCRMLGYSGANRVRGSAYYGRGSGDIYMDNVDCSGSESSLFDCSYPGWGIENCGHSEDVGIECSTSGDADRIRLVGGTGPHEGLVEVRLSGSSDWGTVCDDNFDTDEAYVVCRTLGYSGAVRTTTEFGQGSGNIYMDDLRCSGTENSLFDCRYSGWGVHNCRHSEDIGVVCYTSTDRLRLVGGSGPNEGRLEVRLEGSYTWGTVCDDQFEINDAHVACRMLGYSEASEVRDSAHFGQGSGDIYMDDVQCSGDESSLFDCPYAGWGVHNCRHREDVGIVCAIAAAGLSGGEIAGIVIGVLTGIVLLTLIVHNCNKSSSNSSPSSRVAPNRVLTNNTVVQRPNTAPPQPTTMTQAPLPPIPSVNQPPPPPQQFPPPPAYSAALAMPAQSPGGTTPYPAPSPNQDPAYAPQPPQGAQLHPSPAVLYPPPDFSSVPPPPHYLPPLANAPQLPPAY</sequence>
<keyword evidence="2 4" id="KW-1015">Disulfide bond</keyword>
<feature type="domain" description="CUB" evidence="6">
    <location>
        <begin position="55"/>
        <end position="167"/>
    </location>
</feature>
<feature type="disulfide bond" evidence="4">
    <location>
        <begin position="332"/>
        <end position="393"/>
    </location>
</feature>
<dbReference type="SUPFAM" id="SSF56487">
    <property type="entry name" value="SRCR-like"/>
    <property type="match status" value="5"/>
</dbReference>
<comment type="caution">
    <text evidence="4">Lacks conserved residue(s) required for the propagation of feature annotation.</text>
</comment>
<dbReference type="AlphaFoldDB" id="A0A6P5A6I1"/>
<feature type="disulfide bond" evidence="4">
    <location>
        <begin position="363"/>
        <end position="373"/>
    </location>
</feature>
<feature type="disulfide bond" evidence="4">
    <location>
        <begin position="698"/>
        <end position="708"/>
    </location>
</feature>
<protein>
    <submittedName>
        <fullName evidence="9">Deleted in malignant brain tumors 1 protein-like</fullName>
    </submittedName>
</protein>
<dbReference type="Pfam" id="PF00431">
    <property type="entry name" value="CUB"/>
    <property type="match status" value="1"/>
</dbReference>
<comment type="similarity">
    <text evidence="1">Belongs to the DMBT1 family.</text>
</comment>
<feature type="domain" description="SRCR" evidence="7">
    <location>
        <begin position="182"/>
        <end position="284"/>
    </location>
</feature>
<dbReference type="GeneID" id="109479815"/>
<feature type="domain" description="SRCR" evidence="7">
    <location>
        <begin position="411"/>
        <end position="513"/>
    </location>
</feature>
<name>A0A6P5A6I1_BRABE</name>
<evidence type="ECO:0000256" key="4">
    <source>
        <dbReference type="PROSITE-ProRule" id="PRU00196"/>
    </source>
</evidence>
<dbReference type="PANTHER" id="PTHR48071:SF28">
    <property type="entry name" value="SRCR DOMAIN-CONTAINING PROTEIN"/>
    <property type="match status" value="1"/>
</dbReference>
<dbReference type="PROSITE" id="PS50287">
    <property type="entry name" value="SRCR_2"/>
    <property type="match status" value="5"/>
</dbReference>
<evidence type="ECO:0000256" key="2">
    <source>
        <dbReference type="ARBA" id="ARBA00023157"/>
    </source>
</evidence>
<feature type="compositionally biased region" description="Pro residues" evidence="5">
    <location>
        <begin position="803"/>
        <end position="825"/>
    </location>
</feature>
<dbReference type="SMART" id="SM00202">
    <property type="entry name" value="SR"/>
    <property type="match status" value="5"/>
</dbReference>
<dbReference type="Pfam" id="PF00530">
    <property type="entry name" value="SRCR"/>
    <property type="match status" value="5"/>
</dbReference>
<dbReference type="PROSITE" id="PS01180">
    <property type="entry name" value="CUB"/>
    <property type="match status" value="1"/>
</dbReference>
<evidence type="ECO:0000313" key="9">
    <source>
        <dbReference type="RefSeq" id="XP_019637391.1"/>
    </source>
</evidence>
<feature type="compositionally biased region" description="Pro residues" evidence="5">
    <location>
        <begin position="843"/>
        <end position="859"/>
    </location>
</feature>
<feature type="domain" description="SRCR" evidence="7">
    <location>
        <begin position="627"/>
        <end position="729"/>
    </location>
</feature>